<feature type="compositionally biased region" description="Basic residues" evidence="1">
    <location>
        <begin position="154"/>
        <end position="177"/>
    </location>
</feature>
<feature type="compositionally biased region" description="Basic residues" evidence="1">
    <location>
        <begin position="419"/>
        <end position="458"/>
    </location>
</feature>
<dbReference type="AlphaFoldDB" id="A0A8T0UZ61"/>
<feature type="region of interest" description="Disordered" evidence="1">
    <location>
        <begin position="1"/>
        <end position="123"/>
    </location>
</feature>
<feature type="compositionally biased region" description="Basic residues" evidence="1">
    <location>
        <begin position="379"/>
        <end position="399"/>
    </location>
</feature>
<feature type="compositionally biased region" description="Basic residues" evidence="1">
    <location>
        <begin position="195"/>
        <end position="205"/>
    </location>
</feature>
<feature type="compositionally biased region" description="Basic residues" evidence="1">
    <location>
        <begin position="95"/>
        <end position="112"/>
    </location>
</feature>
<feature type="non-terminal residue" evidence="2">
    <location>
        <position position="1"/>
    </location>
</feature>
<feature type="region of interest" description="Disordered" evidence="1">
    <location>
        <begin position="505"/>
        <end position="532"/>
    </location>
</feature>
<feature type="compositionally biased region" description="Basic residues" evidence="1">
    <location>
        <begin position="343"/>
        <end position="360"/>
    </location>
</feature>
<feature type="region of interest" description="Disordered" evidence="1">
    <location>
        <begin position="195"/>
        <end position="221"/>
    </location>
</feature>
<feature type="compositionally biased region" description="Low complexity" evidence="1">
    <location>
        <begin position="401"/>
        <end position="417"/>
    </location>
</feature>
<protein>
    <submittedName>
        <fullName evidence="2">Uncharacterized protein</fullName>
    </submittedName>
</protein>
<evidence type="ECO:0000256" key="1">
    <source>
        <dbReference type="SAM" id="MobiDB-lite"/>
    </source>
</evidence>
<dbReference type="EMBL" id="CM029041">
    <property type="protein sequence ID" value="KAG2627527.1"/>
    <property type="molecule type" value="Genomic_DNA"/>
</dbReference>
<organism evidence="2 3">
    <name type="scientific">Panicum virgatum</name>
    <name type="common">Blackwell switchgrass</name>
    <dbReference type="NCBI Taxonomy" id="38727"/>
    <lineage>
        <taxon>Eukaryota</taxon>
        <taxon>Viridiplantae</taxon>
        <taxon>Streptophyta</taxon>
        <taxon>Embryophyta</taxon>
        <taxon>Tracheophyta</taxon>
        <taxon>Spermatophyta</taxon>
        <taxon>Magnoliopsida</taxon>
        <taxon>Liliopsida</taxon>
        <taxon>Poales</taxon>
        <taxon>Poaceae</taxon>
        <taxon>PACMAD clade</taxon>
        <taxon>Panicoideae</taxon>
        <taxon>Panicodae</taxon>
        <taxon>Paniceae</taxon>
        <taxon>Panicinae</taxon>
        <taxon>Panicum</taxon>
        <taxon>Panicum sect. Hiantes</taxon>
    </lineage>
</organism>
<feature type="compositionally biased region" description="Basic and acidic residues" evidence="1">
    <location>
        <begin position="367"/>
        <end position="378"/>
    </location>
</feature>
<proteinExistence type="predicted"/>
<sequence length="575" mass="62852">GGHGGCGAGRRGWVAEEDEAGRLQDNALHTSERDLRPLRHGRLQRQPDHVPHAAAAPAARGGLQPAHQLQRHGGLHAGPGRHRRRLLRRPLLDHRGRRRAVPARHAGPRRGRASPGAPPRAVRRRRLCHGGGAPVVPARMRRAARHAVPVAAPHRARRRRHPALRGGVRRRPVRPAPRRRPEVELLQPLLLQHGARRAAGAHHRGVPPGERGVGMGVRDPGHRHVPLRAVVRGRVPALRESEARGKPLQAAAAGPRRRLQEEEGGRAGGRRLALPQQGARRPHRRRREAAAHRSAKVIGPSGRGDDGRRRRLRRAAPVARVDGAPRGGAQIHRPHAAPVGGQHHAHRRGVAQLHLRHPAGAHHGPPPHRELPDPAGHHDHLHHALHARQPRALRPRPRAPRAPLHGAAVGHHLLPAHGRPPRRLRPGRHGRRARGGQAARRGRRARSAGQARRRRARQRVLAGAAVRAPRRERRALDGGPHGVPIRPVTGEHAQLGGGALLGRRLPRELPGHGARGGGAERQRRGVAPGQHQPGEAGLLLLARHLPPGAQSRLLHRVLPFLHLEIVRGRRRRRAS</sequence>
<evidence type="ECO:0000313" key="2">
    <source>
        <dbReference type="EMBL" id="KAG2627527.1"/>
    </source>
</evidence>
<feature type="compositionally biased region" description="Basic residues" evidence="1">
    <location>
        <begin position="69"/>
        <end position="88"/>
    </location>
</feature>
<feature type="region of interest" description="Disordered" evidence="1">
    <location>
        <begin position="238"/>
        <end position="491"/>
    </location>
</feature>
<gene>
    <name evidence="2" type="ORF">PVAP13_3KG127701</name>
</gene>
<keyword evidence="3" id="KW-1185">Reference proteome</keyword>
<dbReference type="Proteomes" id="UP000823388">
    <property type="component" value="Chromosome 3K"/>
</dbReference>
<reference evidence="2" key="1">
    <citation type="submission" date="2020-05" db="EMBL/GenBank/DDBJ databases">
        <title>WGS assembly of Panicum virgatum.</title>
        <authorList>
            <person name="Lovell J.T."/>
            <person name="Jenkins J."/>
            <person name="Shu S."/>
            <person name="Juenger T.E."/>
            <person name="Schmutz J."/>
        </authorList>
    </citation>
    <scope>NUCLEOTIDE SEQUENCE</scope>
    <source>
        <strain evidence="2">AP13</strain>
    </source>
</reference>
<accession>A0A8T0UZ61</accession>
<evidence type="ECO:0000313" key="3">
    <source>
        <dbReference type="Proteomes" id="UP000823388"/>
    </source>
</evidence>
<name>A0A8T0UZ61_PANVG</name>
<comment type="caution">
    <text evidence="2">The sequence shown here is derived from an EMBL/GenBank/DDBJ whole genome shotgun (WGS) entry which is preliminary data.</text>
</comment>
<feature type="compositionally biased region" description="Gly residues" evidence="1">
    <location>
        <begin position="1"/>
        <end position="10"/>
    </location>
</feature>
<feature type="region of interest" description="Disordered" evidence="1">
    <location>
        <begin position="146"/>
        <end position="177"/>
    </location>
</feature>